<dbReference type="PANTHER" id="PTHR24024">
    <property type="entry name" value="PULMONARY SURFACTANT-ASSOCIATED PROTEIN A"/>
    <property type="match status" value="1"/>
</dbReference>
<gene>
    <name evidence="1" type="ORF">CGI_10013855</name>
</gene>
<accession>K1PRA3</accession>
<sequence length="186" mass="21096">MLQTIVGTFYQNVLSTWCEFGFPTPKISHTWDTVGSDYTGNCSVVYKRWGKKACSTNAELVHSSFTGGSYYGHKGATVEPLCLPRNPEWEIYNDEYDGAKAYVYGAEYQTNTFKGSIKTLHDHDIPCTVCLVRQRSIVQMFPGNLIGVLAWKTCYKGWTLKYHGYLMAGYYDHPAETTYTCVDSRL</sequence>
<organism evidence="1">
    <name type="scientific">Magallana gigas</name>
    <name type="common">Pacific oyster</name>
    <name type="synonym">Crassostrea gigas</name>
    <dbReference type="NCBI Taxonomy" id="29159"/>
    <lineage>
        <taxon>Eukaryota</taxon>
        <taxon>Metazoa</taxon>
        <taxon>Spiralia</taxon>
        <taxon>Lophotrochozoa</taxon>
        <taxon>Mollusca</taxon>
        <taxon>Bivalvia</taxon>
        <taxon>Autobranchia</taxon>
        <taxon>Pteriomorphia</taxon>
        <taxon>Ostreida</taxon>
        <taxon>Ostreoidea</taxon>
        <taxon>Ostreidae</taxon>
        <taxon>Magallana</taxon>
    </lineage>
</organism>
<dbReference type="GO" id="GO:0005615">
    <property type="term" value="C:extracellular space"/>
    <property type="evidence" value="ECO:0007669"/>
    <property type="project" value="TreeGrafter"/>
</dbReference>
<dbReference type="InterPro" id="IPR051077">
    <property type="entry name" value="Ca-dependent_lectin"/>
</dbReference>
<dbReference type="PANTHER" id="PTHR24024:SF18">
    <property type="entry name" value="SHORT-CHAIN COLLAGEN C4-LIKE"/>
    <property type="match status" value="1"/>
</dbReference>
<protein>
    <recommendedName>
        <fullName evidence="2">Short-chain collagen C4</fullName>
    </recommendedName>
</protein>
<evidence type="ECO:0000313" key="1">
    <source>
        <dbReference type="EMBL" id="EKC26817.1"/>
    </source>
</evidence>
<evidence type="ECO:0008006" key="2">
    <source>
        <dbReference type="Google" id="ProtNLM"/>
    </source>
</evidence>
<name>K1PRA3_MAGGI</name>
<reference evidence="1" key="1">
    <citation type="journal article" date="2012" name="Nature">
        <title>The oyster genome reveals stress adaptation and complexity of shell formation.</title>
        <authorList>
            <person name="Zhang G."/>
            <person name="Fang X."/>
            <person name="Guo X."/>
            <person name="Li L."/>
            <person name="Luo R."/>
            <person name="Xu F."/>
            <person name="Yang P."/>
            <person name="Zhang L."/>
            <person name="Wang X."/>
            <person name="Qi H."/>
            <person name="Xiong Z."/>
            <person name="Que H."/>
            <person name="Xie Y."/>
            <person name="Holland P.W."/>
            <person name="Paps J."/>
            <person name="Zhu Y."/>
            <person name="Wu F."/>
            <person name="Chen Y."/>
            <person name="Wang J."/>
            <person name="Peng C."/>
            <person name="Meng J."/>
            <person name="Yang L."/>
            <person name="Liu J."/>
            <person name="Wen B."/>
            <person name="Zhang N."/>
            <person name="Huang Z."/>
            <person name="Zhu Q."/>
            <person name="Feng Y."/>
            <person name="Mount A."/>
            <person name="Hedgecock D."/>
            <person name="Xu Z."/>
            <person name="Liu Y."/>
            <person name="Domazet-Loso T."/>
            <person name="Du Y."/>
            <person name="Sun X."/>
            <person name="Zhang S."/>
            <person name="Liu B."/>
            <person name="Cheng P."/>
            <person name="Jiang X."/>
            <person name="Li J."/>
            <person name="Fan D."/>
            <person name="Wang W."/>
            <person name="Fu W."/>
            <person name="Wang T."/>
            <person name="Wang B."/>
            <person name="Zhang J."/>
            <person name="Peng Z."/>
            <person name="Li Y."/>
            <person name="Li N."/>
            <person name="Wang J."/>
            <person name="Chen M."/>
            <person name="He Y."/>
            <person name="Tan F."/>
            <person name="Song X."/>
            <person name="Zheng Q."/>
            <person name="Huang R."/>
            <person name="Yang H."/>
            <person name="Du X."/>
            <person name="Chen L."/>
            <person name="Yang M."/>
            <person name="Gaffney P.M."/>
            <person name="Wang S."/>
            <person name="Luo L."/>
            <person name="She Z."/>
            <person name="Ming Y."/>
            <person name="Huang W."/>
            <person name="Zhang S."/>
            <person name="Huang B."/>
            <person name="Zhang Y."/>
            <person name="Qu T."/>
            <person name="Ni P."/>
            <person name="Miao G."/>
            <person name="Wang J."/>
            <person name="Wang Q."/>
            <person name="Steinberg C.E."/>
            <person name="Wang H."/>
            <person name="Li N."/>
            <person name="Qian L."/>
            <person name="Zhang G."/>
            <person name="Li Y."/>
            <person name="Yang H."/>
            <person name="Liu X."/>
            <person name="Wang J."/>
            <person name="Yin Y."/>
            <person name="Wang J."/>
        </authorList>
    </citation>
    <scope>NUCLEOTIDE SEQUENCE [LARGE SCALE GENOMIC DNA]</scope>
    <source>
        <strain evidence="1">05x7-T-G4-1.051#20</strain>
    </source>
</reference>
<dbReference type="EMBL" id="JH817916">
    <property type="protein sequence ID" value="EKC26817.1"/>
    <property type="molecule type" value="Genomic_DNA"/>
</dbReference>
<dbReference type="AlphaFoldDB" id="K1PRA3"/>
<proteinExistence type="predicted"/>
<dbReference type="InParanoid" id="K1PRA3"/>
<dbReference type="HOGENOM" id="CLU_1455766_0_0_1"/>